<feature type="domain" description="GyrI-like small molecule binding" evidence="1">
    <location>
        <begin position="21"/>
        <end position="205"/>
    </location>
</feature>
<dbReference type="InterPro" id="IPR011256">
    <property type="entry name" value="Reg_factor_effector_dom_sf"/>
</dbReference>
<evidence type="ECO:0000259" key="1">
    <source>
        <dbReference type="Pfam" id="PF06445"/>
    </source>
</evidence>
<dbReference type="PIRSF" id="PIRSF031644">
    <property type="entry name" value="UCP031644"/>
    <property type="match status" value="1"/>
</dbReference>
<comment type="caution">
    <text evidence="2">The sequence shown here is derived from an EMBL/GenBank/DDBJ whole genome shotgun (WGS) entry which is preliminary data.</text>
</comment>
<dbReference type="EMBL" id="QXWZ01000008">
    <property type="protein sequence ID" value="NBI78499.1"/>
    <property type="molecule type" value="Genomic_DNA"/>
</dbReference>
<organism evidence="2 3">
    <name type="scientific">Anaerotruncus colihominis</name>
    <dbReference type="NCBI Taxonomy" id="169435"/>
    <lineage>
        <taxon>Bacteria</taxon>
        <taxon>Bacillati</taxon>
        <taxon>Bacillota</taxon>
        <taxon>Clostridia</taxon>
        <taxon>Eubacteriales</taxon>
        <taxon>Oscillospiraceae</taxon>
        <taxon>Anaerotruncus</taxon>
    </lineage>
</organism>
<dbReference type="InterPro" id="IPR029442">
    <property type="entry name" value="GyrI-like"/>
</dbReference>
<sequence>MKFEWRKHEKALYGAKSIPALVDIPTQNFIMIKGSGNPNDTDFSDKVGALFSLAYAIKMGYKSTATKNTLSNEIHDFTVYPLEGIWKQKNVDTESAAGKLIKENLEYTIMIRQPDFITAEMVCAALERVKIKKPNRLYEEIVFDTIHDGKCVEILHIGSYDNEPFSFEQMDRFAKENGLQRITDYHREIYLTNRTKEDKLKTILRYKVI</sequence>
<dbReference type="InterPro" id="IPR008319">
    <property type="entry name" value="GyrI-like_CCH_Lin2189-like"/>
</dbReference>
<proteinExistence type="predicted"/>
<evidence type="ECO:0000313" key="2">
    <source>
        <dbReference type="EMBL" id="NBI78499.1"/>
    </source>
</evidence>
<dbReference type="Gene3D" id="3.20.80.10">
    <property type="entry name" value="Regulatory factor, effector binding domain"/>
    <property type="match status" value="1"/>
</dbReference>
<reference evidence="2 3" key="1">
    <citation type="submission" date="2018-08" db="EMBL/GenBank/DDBJ databases">
        <title>Murine metabolic-syndrome-specific gut microbial biobank.</title>
        <authorList>
            <person name="Liu C."/>
        </authorList>
    </citation>
    <scope>NUCLEOTIDE SEQUENCE [LARGE SCALE GENOMIC DNA]</scope>
    <source>
        <strain evidence="2 3">X69</strain>
    </source>
</reference>
<dbReference type="OrthoDB" id="4772335at2"/>
<dbReference type="AlphaFoldDB" id="A0A845RG27"/>
<dbReference type="Proteomes" id="UP000446348">
    <property type="component" value="Unassembled WGS sequence"/>
</dbReference>
<accession>A0A845RG27</accession>
<name>A0A845RG27_9FIRM</name>
<dbReference type="Pfam" id="PF06445">
    <property type="entry name" value="GyrI-like"/>
    <property type="match status" value="1"/>
</dbReference>
<protein>
    <submittedName>
        <fullName evidence="2">Small molecule-binding protein</fullName>
    </submittedName>
</protein>
<evidence type="ECO:0000313" key="3">
    <source>
        <dbReference type="Proteomes" id="UP000446348"/>
    </source>
</evidence>
<dbReference type="RefSeq" id="WP_160209348.1">
    <property type="nucleotide sequence ID" value="NZ_QXWZ01000008.1"/>
</dbReference>
<dbReference type="SUPFAM" id="SSF55136">
    <property type="entry name" value="Probable bacterial effector-binding domain"/>
    <property type="match status" value="1"/>
</dbReference>
<gene>
    <name evidence="2" type="ORF">D3Z39_06400</name>
</gene>